<organism evidence="1 2">
    <name type="scientific">Plakobranchus ocellatus</name>
    <dbReference type="NCBI Taxonomy" id="259542"/>
    <lineage>
        <taxon>Eukaryota</taxon>
        <taxon>Metazoa</taxon>
        <taxon>Spiralia</taxon>
        <taxon>Lophotrochozoa</taxon>
        <taxon>Mollusca</taxon>
        <taxon>Gastropoda</taxon>
        <taxon>Heterobranchia</taxon>
        <taxon>Euthyneura</taxon>
        <taxon>Panpulmonata</taxon>
        <taxon>Sacoglossa</taxon>
        <taxon>Placobranchoidea</taxon>
        <taxon>Plakobranchidae</taxon>
        <taxon>Plakobranchus</taxon>
    </lineage>
</organism>
<dbReference type="EMBL" id="BLXT01004479">
    <property type="protein sequence ID" value="GFO12998.1"/>
    <property type="molecule type" value="Genomic_DNA"/>
</dbReference>
<dbReference type="AlphaFoldDB" id="A0AAV4B0A4"/>
<evidence type="ECO:0000313" key="2">
    <source>
        <dbReference type="Proteomes" id="UP000735302"/>
    </source>
</evidence>
<sequence length="74" mass="8168">MCTVDHSCLHFDIDFIKYGFVCSIGNFSIFPVDIQKQKWDDVDEIGCGAGCGDCSHGHVRGSDVLVENLEDDTL</sequence>
<accession>A0AAV4B0A4</accession>
<keyword evidence="2" id="KW-1185">Reference proteome</keyword>
<evidence type="ECO:0000313" key="1">
    <source>
        <dbReference type="EMBL" id="GFO12998.1"/>
    </source>
</evidence>
<proteinExistence type="predicted"/>
<reference evidence="1 2" key="1">
    <citation type="journal article" date="2021" name="Elife">
        <title>Chloroplast acquisition without the gene transfer in kleptoplastic sea slugs, Plakobranchus ocellatus.</title>
        <authorList>
            <person name="Maeda T."/>
            <person name="Takahashi S."/>
            <person name="Yoshida T."/>
            <person name="Shimamura S."/>
            <person name="Takaki Y."/>
            <person name="Nagai Y."/>
            <person name="Toyoda A."/>
            <person name="Suzuki Y."/>
            <person name="Arimoto A."/>
            <person name="Ishii H."/>
            <person name="Satoh N."/>
            <person name="Nishiyama T."/>
            <person name="Hasebe M."/>
            <person name="Maruyama T."/>
            <person name="Minagawa J."/>
            <person name="Obokata J."/>
            <person name="Shigenobu S."/>
        </authorList>
    </citation>
    <scope>NUCLEOTIDE SEQUENCE [LARGE SCALE GENOMIC DNA]</scope>
</reference>
<comment type="caution">
    <text evidence="1">The sequence shown here is derived from an EMBL/GenBank/DDBJ whole genome shotgun (WGS) entry which is preliminary data.</text>
</comment>
<protein>
    <submittedName>
        <fullName evidence="1">Uncharacterized protein</fullName>
    </submittedName>
</protein>
<dbReference type="Proteomes" id="UP000735302">
    <property type="component" value="Unassembled WGS sequence"/>
</dbReference>
<name>A0AAV4B0A4_9GAST</name>
<gene>
    <name evidence="1" type="ORF">PoB_003950300</name>
</gene>